<dbReference type="EMBL" id="MLYV02001242">
    <property type="protein sequence ID" value="PSR71810.1"/>
    <property type="molecule type" value="Genomic_DNA"/>
</dbReference>
<reference evidence="13 14" key="1">
    <citation type="submission" date="2018-02" db="EMBL/GenBank/DDBJ databases">
        <title>Genome sequence of the basidiomycete white-rot fungus Phlebia centrifuga.</title>
        <authorList>
            <person name="Granchi Z."/>
            <person name="Peng M."/>
            <person name="de Vries R.P."/>
            <person name="Hilden K."/>
            <person name="Makela M.R."/>
            <person name="Grigoriev I."/>
            <person name="Riley R."/>
        </authorList>
    </citation>
    <scope>NUCLEOTIDE SEQUENCE [LARGE SCALE GENOMIC DNA]</scope>
    <source>
        <strain evidence="13 14">FBCC195</strain>
    </source>
</reference>
<keyword evidence="6" id="KW-0812">Transmembrane</keyword>
<dbReference type="InterPro" id="IPR036396">
    <property type="entry name" value="Cyt_P450_sf"/>
</dbReference>
<comment type="cofactor">
    <cofactor evidence="1">
        <name>heme</name>
        <dbReference type="ChEBI" id="CHEBI:30413"/>
    </cofactor>
</comment>
<keyword evidence="10" id="KW-0408">Iron</keyword>
<dbReference type="InterPro" id="IPR001128">
    <property type="entry name" value="Cyt_P450"/>
</dbReference>
<dbReference type="InterPro" id="IPR002401">
    <property type="entry name" value="Cyt_P450_E_grp-I"/>
</dbReference>
<dbReference type="SUPFAM" id="SSF48264">
    <property type="entry name" value="Cytochrome P450"/>
    <property type="match status" value="1"/>
</dbReference>
<comment type="caution">
    <text evidence="13">The sequence shown here is derived from an EMBL/GenBank/DDBJ whole genome shotgun (WGS) entry which is preliminary data.</text>
</comment>
<dbReference type="OrthoDB" id="2789670at2759"/>
<dbReference type="GO" id="GO:0005506">
    <property type="term" value="F:iron ion binding"/>
    <property type="evidence" value="ECO:0007669"/>
    <property type="project" value="InterPro"/>
</dbReference>
<evidence type="ECO:0000256" key="1">
    <source>
        <dbReference type="ARBA" id="ARBA00001971"/>
    </source>
</evidence>
<evidence type="ECO:0000256" key="7">
    <source>
        <dbReference type="ARBA" id="ARBA00022723"/>
    </source>
</evidence>
<dbReference type="GO" id="GO:0004497">
    <property type="term" value="F:monooxygenase activity"/>
    <property type="evidence" value="ECO:0007669"/>
    <property type="project" value="UniProtKB-KW"/>
</dbReference>
<keyword evidence="14" id="KW-1185">Reference proteome</keyword>
<dbReference type="PANTHER" id="PTHR46300:SF7">
    <property type="entry name" value="P450, PUTATIVE (EUROFUNG)-RELATED"/>
    <property type="match status" value="1"/>
</dbReference>
<evidence type="ECO:0000256" key="6">
    <source>
        <dbReference type="ARBA" id="ARBA00022692"/>
    </source>
</evidence>
<protein>
    <recommendedName>
        <fullName evidence="15">Cytochrome P450</fullName>
    </recommendedName>
</protein>
<evidence type="ECO:0000256" key="11">
    <source>
        <dbReference type="ARBA" id="ARBA00023033"/>
    </source>
</evidence>
<keyword evidence="5" id="KW-0349">Heme</keyword>
<comment type="pathway">
    <text evidence="3">Secondary metabolite biosynthesis.</text>
</comment>
<dbReference type="AlphaFoldDB" id="A0A2R6NHG4"/>
<evidence type="ECO:0000256" key="8">
    <source>
        <dbReference type="ARBA" id="ARBA00022989"/>
    </source>
</evidence>
<dbReference type="PRINTS" id="PR00463">
    <property type="entry name" value="EP450I"/>
</dbReference>
<accession>A0A2R6NHG4</accession>
<keyword evidence="8" id="KW-1133">Transmembrane helix</keyword>
<keyword evidence="9" id="KW-0560">Oxidoreductase</keyword>
<dbReference type="InterPro" id="IPR050364">
    <property type="entry name" value="Cytochrome_P450_fung"/>
</dbReference>
<evidence type="ECO:0000256" key="4">
    <source>
        <dbReference type="ARBA" id="ARBA00010617"/>
    </source>
</evidence>
<proteinExistence type="inferred from homology"/>
<evidence type="ECO:0008006" key="15">
    <source>
        <dbReference type="Google" id="ProtNLM"/>
    </source>
</evidence>
<gene>
    <name evidence="13" type="ORF">PHLCEN_2v12311</name>
</gene>
<evidence type="ECO:0000313" key="14">
    <source>
        <dbReference type="Proteomes" id="UP000186601"/>
    </source>
</evidence>
<keyword evidence="12" id="KW-0472">Membrane</keyword>
<dbReference type="PANTHER" id="PTHR46300">
    <property type="entry name" value="P450, PUTATIVE (EUROFUNG)-RELATED-RELATED"/>
    <property type="match status" value="1"/>
</dbReference>
<dbReference type="Pfam" id="PF00067">
    <property type="entry name" value="p450"/>
    <property type="match status" value="1"/>
</dbReference>
<evidence type="ECO:0000256" key="3">
    <source>
        <dbReference type="ARBA" id="ARBA00005179"/>
    </source>
</evidence>
<name>A0A2R6NHG4_9APHY</name>
<comment type="similarity">
    <text evidence="4">Belongs to the cytochrome P450 family.</text>
</comment>
<dbReference type="Gene3D" id="1.10.630.10">
    <property type="entry name" value="Cytochrome P450"/>
    <property type="match status" value="1"/>
</dbReference>
<organism evidence="13 14">
    <name type="scientific">Hermanssonia centrifuga</name>
    <dbReference type="NCBI Taxonomy" id="98765"/>
    <lineage>
        <taxon>Eukaryota</taxon>
        <taxon>Fungi</taxon>
        <taxon>Dikarya</taxon>
        <taxon>Basidiomycota</taxon>
        <taxon>Agaricomycotina</taxon>
        <taxon>Agaricomycetes</taxon>
        <taxon>Polyporales</taxon>
        <taxon>Meruliaceae</taxon>
        <taxon>Hermanssonia</taxon>
    </lineage>
</organism>
<keyword evidence="11" id="KW-0503">Monooxygenase</keyword>
<sequence>MAIALLTPSNVVAVLFGVAILLLKHFRSSSRALPPGPTPLPIIGNLFDIPTERPWETYATWSRRWGDLLSVTLLGQPLIIINSLQTAVELLDKRGAIYSDRPQLFSADKIGHTKLTPLMTYGSQFREQRRMMAQCIGSRALVEKYGPLQQREVNRFLLRILRKPEGLSAHIRRLVGAVILLISHGYQVNPEGHDRFLSLADACTDDFANSTLPGSFLVDYIPIMRYIPSWIPGAGWRQKLDRYHQNLLAFGQEPLDYTKEQMASGTALPSFTSRNLETNPSSIEFEDNLKWTGVALVGGGSDTTVSSIYTFFLAMTLYPDVQRKAQNEIDTVIGNERLPSFQDRDRLPYVDAVCSEIFRWIAVGPLGVPRRMTEDDTYDGYHLPKGSLLVPNIWKMLHDPEVYPDPMEFKPERFMASPGREPELDPHSVAFGFGRR</sequence>
<dbReference type="GO" id="GO:0016705">
    <property type="term" value="F:oxidoreductase activity, acting on paired donors, with incorporation or reduction of molecular oxygen"/>
    <property type="evidence" value="ECO:0007669"/>
    <property type="project" value="InterPro"/>
</dbReference>
<evidence type="ECO:0000256" key="2">
    <source>
        <dbReference type="ARBA" id="ARBA00004167"/>
    </source>
</evidence>
<evidence type="ECO:0000256" key="12">
    <source>
        <dbReference type="ARBA" id="ARBA00023136"/>
    </source>
</evidence>
<dbReference type="CDD" id="cd11065">
    <property type="entry name" value="CYP64-like"/>
    <property type="match status" value="1"/>
</dbReference>
<evidence type="ECO:0000256" key="9">
    <source>
        <dbReference type="ARBA" id="ARBA00023002"/>
    </source>
</evidence>
<dbReference type="GO" id="GO:0016020">
    <property type="term" value="C:membrane"/>
    <property type="evidence" value="ECO:0007669"/>
    <property type="project" value="UniProtKB-SubCell"/>
</dbReference>
<dbReference type="GO" id="GO:0020037">
    <property type="term" value="F:heme binding"/>
    <property type="evidence" value="ECO:0007669"/>
    <property type="project" value="InterPro"/>
</dbReference>
<evidence type="ECO:0000256" key="10">
    <source>
        <dbReference type="ARBA" id="ARBA00023004"/>
    </source>
</evidence>
<keyword evidence="7" id="KW-0479">Metal-binding</keyword>
<dbReference type="Proteomes" id="UP000186601">
    <property type="component" value="Unassembled WGS sequence"/>
</dbReference>
<evidence type="ECO:0000313" key="13">
    <source>
        <dbReference type="EMBL" id="PSR71810.1"/>
    </source>
</evidence>
<comment type="subcellular location">
    <subcellularLocation>
        <location evidence="2">Membrane</location>
        <topology evidence="2">Single-pass membrane protein</topology>
    </subcellularLocation>
</comment>
<evidence type="ECO:0000256" key="5">
    <source>
        <dbReference type="ARBA" id="ARBA00022617"/>
    </source>
</evidence>
<dbReference type="STRING" id="98765.A0A2R6NHG4"/>